<dbReference type="PROSITE" id="PS51782">
    <property type="entry name" value="LYSM"/>
    <property type="match status" value="3"/>
</dbReference>
<evidence type="ECO:0000256" key="2">
    <source>
        <dbReference type="SAM" id="MobiDB-lite"/>
    </source>
</evidence>
<feature type="region of interest" description="Disordered" evidence="2">
    <location>
        <begin position="65"/>
        <end position="138"/>
    </location>
</feature>
<gene>
    <name evidence="5" type="ordered locus">DMR_14830</name>
</gene>
<dbReference type="SMART" id="SM00257">
    <property type="entry name" value="LysM"/>
    <property type="match status" value="3"/>
</dbReference>
<feature type="domain" description="LysM" evidence="4">
    <location>
        <begin position="134"/>
        <end position="178"/>
    </location>
</feature>
<dbReference type="SMART" id="SM00028">
    <property type="entry name" value="TPR"/>
    <property type="match status" value="4"/>
</dbReference>
<dbReference type="PROSITE" id="PS50293">
    <property type="entry name" value="TPR_REGION"/>
    <property type="match status" value="1"/>
</dbReference>
<sequence>MPRISAFLSALICLGLAVASLPPQADAYTVQAGDTPQSIAKKHNISVDELLKANKNLKPNKMLIGDSLTIPGSSAPAKADKKAPDKEPAHKDKAKAEPTSPKERAAEARDREKEKKSATSSTGAPAPAPSGHGGSYTVKKGDSLGGIAAKHGVSVDDLLKANKNLKPNKMLIGDVLVLPGGAPAKADHAKPEPGEKPSAKSAKSTESHDATISHTVRKNETPDSVAKRYHISVKELARLNPDMGKKLHAGQKLTIPAAAAAKAAEAELPGRGLPEAEPEAVPERAPAKPSRAAETADPTPALPESRDSADAEAAFEKGIEFGKQNKFQKAIEFFDKAIKLNPNRADFFASRGHAHYYLAQYPKAIDDYTKAIEKNPSFALAYSMRGLSRARSDKYQQAVEDFNKAISLGPTEADYYKGRGFTYLRLKQYGPMCQDYQKACSLGDCELLESVKKEKLCQ</sequence>
<organism evidence="5 6">
    <name type="scientific">Solidesulfovibrio magneticus (strain ATCC 700980 / DSM 13731 / RS-1)</name>
    <name type="common">Desulfovibrio magneticus</name>
    <dbReference type="NCBI Taxonomy" id="573370"/>
    <lineage>
        <taxon>Bacteria</taxon>
        <taxon>Pseudomonadati</taxon>
        <taxon>Thermodesulfobacteriota</taxon>
        <taxon>Desulfovibrionia</taxon>
        <taxon>Desulfovibrionales</taxon>
        <taxon>Desulfovibrionaceae</taxon>
        <taxon>Solidesulfovibrio</taxon>
    </lineage>
</organism>
<dbReference type="PROSITE" id="PS50005">
    <property type="entry name" value="TPR"/>
    <property type="match status" value="3"/>
</dbReference>
<dbReference type="GO" id="GO:0008932">
    <property type="term" value="F:lytic endotransglycosylase activity"/>
    <property type="evidence" value="ECO:0007669"/>
    <property type="project" value="TreeGrafter"/>
</dbReference>
<dbReference type="SUPFAM" id="SSF48452">
    <property type="entry name" value="TPR-like"/>
    <property type="match status" value="1"/>
</dbReference>
<dbReference type="CDD" id="cd00118">
    <property type="entry name" value="LysM"/>
    <property type="match status" value="3"/>
</dbReference>
<dbReference type="InterPro" id="IPR019734">
    <property type="entry name" value="TPR_rpt"/>
</dbReference>
<reference evidence="5 6" key="1">
    <citation type="journal article" date="2009" name="Genome Res.">
        <title>Whole genome sequence of Desulfovibrio magneticus strain RS-1 revealed common gene clusters in magnetotactic bacteria.</title>
        <authorList>
            <person name="Nakazawa H."/>
            <person name="Arakaki A."/>
            <person name="Narita-Yamada S."/>
            <person name="Yashiro I."/>
            <person name="Jinno K."/>
            <person name="Aoki N."/>
            <person name="Tsuruyama A."/>
            <person name="Okamura Y."/>
            <person name="Tanikawa S."/>
            <person name="Fujita N."/>
            <person name="Takeyama H."/>
            <person name="Matsunaga T."/>
        </authorList>
    </citation>
    <scope>NUCLEOTIDE SEQUENCE [LARGE SCALE GENOMIC DNA]</scope>
    <source>
        <strain evidence="6">ATCC 700980 / DSM 13731 / RS-1</strain>
    </source>
</reference>
<dbReference type="eggNOG" id="COG1388">
    <property type="taxonomic scope" value="Bacteria"/>
</dbReference>
<evidence type="ECO:0000256" key="1">
    <source>
        <dbReference type="PROSITE-ProRule" id="PRU00339"/>
    </source>
</evidence>
<dbReference type="PANTHER" id="PTHR33734:SF22">
    <property type="entry name" value="MEMBRANE-BOUND LYTIC MUREIN TRANSGLYCOSYLASE D"/>
    <property type="match status" value="1"/>
</dbReference>
<dbReference type="PANTHER" id="PTHR33734">
    <property type="entry name" value="LYSM DOMAIN-CONTAINING GPI-ANCHORED PROTEIN 2"/>
    <property type="match status" value="1"/>
</dbReference>
<feature type="domain" description="LysM" evidence="4">
    <location>
        <begin position="26"/>
        <end position="70"/>
    </location>
</feature>
<dbReference type="RefSeq" id="WP_015860182.1">
    <property type="nucleotide sequence ID" value="NC_012796.1"/>
</dbReference>
<dbReference type="AlphaFoldDB" id="C4XNJ9"/>
<dbReference type="InterPro" id="IPR036779">
    <property type="entry name" value="LysM_dom_sf"/>
</dbReference>
<proteinExistence type="predicted"/>
<feature type="signal peptide" evidence="3">
    <location>
        <begin position="1"/>
        <end position="25"/>
    </location>
</feature>
<feature type="repeat" description="TPR" evidence="1">
    <location>
        <begin position="379"/>
        <end position="412"/>
    </location>
</feature>
<feature type="compositionally biased region" description="Basic and acidic residues" evidence="2">
    <location>
        <begin position="78"/>
        <end position="117"/>
    </location>
</feature>
<dbReference type="Gene3D" id="3.10.350.10">
    <property type="entry name" value="LysM domain"/>
    <property type="match status" value="3"/>
</dbReference>
<feature type="repeat" description="TPR" evidence="1">
    <location>
        <begin position="345"/>
        <end position="378"/>
    </location>
</feature>
<dbReference type="Pfam" id="PF00515">
    <property type="entry name" value="TPR_1"/>
    <property type="match status" value="2"/>
</dbReference>
<evidence type="ECO:0000313" key="6">
    <source>
        <dbReference type="Proteomes" id="UP000009071"/>
    </source>
</evidence>
<dbReference type="OrthoDB" id="9811837at2"/>
<evidence type="ECO:0000313" key="5">
    <source>
        <dbReference type="EMBL" id="BAH74974.1"/>
    </source>
</evidence>
<protein>
    <recommendedName>
        <fullName evidence="4">LysM domain-containing protein</fullName>
    </recommendedName>
</protein>
<keyword evidence="6" id="KW-1185">Reference proteome</keyword>
<dbReference type="STRING" id="573370.DMR_14830"/>
<feature type="compositionally biased region" description="Basic and acidic residues" evidence="2">
    <location>
        <begin position="185"/>
        <end position="221"/>
    </location>
</feature>
<keyword evidence="1" id="KW-0802">TPR repeat</keyword>
<accession>C4XNJ9</accession>
<dbReference type="HOGENOM" id="CLU_612137_0_0_7"/>
<dbReference type="Gene3D" id="1.25.40.10">
    <property type="entry name" value="Tetratricopeptide repeat domain"/>
    <property type="match status" value="2"/>
</dbReference>
<dbReference type="KEGG" id="dma:DMR_14830"/>
<keyword evidence="3" id="KW-0732">Signal</keyword>
<dbReference type="eggNOG" id="COG0457">
    <property type="taxonomic scope" value="Bacteria"/>
</dbReference>
<dbReference type="EMBL" id="AP010904">
    <property type="protein sequence ID" value="BAH74974.1"/>
    <property type="molecule type" value="Genomic_DNA"/>
</dbReference>
<evidence type="ECO:0000256" key="3">
    <source>
        <dbReference type="SAM" id="SignalP"/>
    </source>
</evidence>
<feature type="chain" id="PRO_5002945992" description="LysM domain-containing protein" evidence="3">
    <location>
        <begin position="26"/>
        <end position="458"/>
    </location>
</feature>
<dbReference type="SUPFAM" id="SSF54106">
    <property type="entry name" value="LysM domain"/>
    <property type="match status" value="3"/>
</dbReference>
<feature type="region of interest" description="Disordered" evidence="2">
    <location>
        <begin position="179"/>
        <end position="226"/>
    </location>
</feature>
<evidence type="ECO:0000259" key="4">
    <source>
        <dbReference type="PROSITE" id="PS51782"/>
    </source>
</evidence>
<feature type="repeat" description="TPR" evidence="1">
    <location>
        <begin position="311"/>
        <end position="344"/>
    </location>
</feature>
<dbReference type="Pfam" id="PF01476">
    <property type="entry name" value="LysM"/>
    <property type="match status" value="3"/>
</dbReference>
<dbReference type="Proteomes" id="UP000009071">
    <property type="component" value="Chromosome"/>
</dbReference>
<dbReference type="InterPro" id="IPR018392">
    <property type="entry name" value="LysM"/>
</dbReference>
<dbReference type="InterPro" id="IPR011990">
    <property type="entry name" value="TPR-like_helical_dom_sf"/>
</dbReference>
<dbReference type="Pfam" id="PF13181">
    <property type="entry name" value="TPR_8"/>
    <property type="match status" value="1"/>
</dbReference>
<feature type="region of interest" description="Disordered" evidence="2">
    <location>
        <begin position="266"/>
        <end position="309"/>
    </location>
</feature>
<feature type="domain" description="LysM" evidence="4">
    <location>
        <begin position="212"/>
        <end position="255"/>
    </location>
</feature>
<name>C4XNJ9_SOLM1</name>